<evidence type="ECO:0000256" key="2">
    <source>
        <dbReference type="ARBA" id="ARBA00023015"/>
    </source>
</evidence>
<dbReference type="AlphaFoldDB" id="A0AAV6M6F4"/>
<feature type="coiled-coil region" evidence="7">
    <location>
        <begin position="160"/>
        <end position="201"/>
    </location>
</feature>
<evidence type="ECO:0000256" key="6">
    <source>
        <dbReference type="RuleBase" id="RU369038"/>
    </source>
</evidence>
<feature type="compositionally biased region" description="Basic and acidic residues" evidence="8">
    <location>
        <begin position="34"/>
        <end position="48"/>
    </location>
</feature>
<proteinExistence type="inferred from homology"/>
<dbReference type="InterPro" id="IPR003106">
    <property type="entry name" value="Leu_zip_homeo"/>
</dbReference>
<gene>
    <name evidence="10" type="primary">ATHB-7</name>
    <name evidence="10" type="ORF">SDJN03_24204</name>
</gene>
<dbReference type="PROSITE" id="PS00027">
    <property type="entry name" value="HOMEOBOX_1"/>
    <property type="match status" value="1"/>
</dbReference>
<evidence type="ECO:0000256" key="5">
    <source>
        <dbReference type="RuleBase" id="RU000682"/>
    </source>
</evidence>
<evidence type="ECO:0000313" key="10">
    <source>
        <dbReference type="EMBL" id="KAG6576630.1"/>
    </source>
</evidence>
<dbReference type="PANTHER" id="PTHR24326:SF122">
    <property type="entry name" value="HOMEOBOX-LEUCINE ZIPPER PROTEIN HOX6"/>
    <property type="match status" value="1"/>
</dbReference>
<feature type="compositionally biased region" description="Basic and acidic residues" evidence="8">
    <location>
        <begin position="247"/>
        <end position="272"/>
    </location>
</feature>
<organism evidence="10 11">
    <name type="scientific">Cucurbita argyrosperma subsp. sororia</name>
    <dbReference type="NCBI Taxonomy" id="37648"/>
    <lineage>
        <taxon>Eukaryota</taxon>
        <taxon>Viridiplantae</taxon>
        <taxon>Streptophyta</taxon>
        <taxon>Embryophyta</taxon>
        <taxon>Tracheophyta</taxon>
        <taxon>Spermatophyta</taxon>
        <taxon>Magnoliopsida</taxon>
        <taxon>eudicotyledons</taxon>
        <taxon>Gunneridae</taxon>
        <taxon>Pentapetalae</taxon>
        <taxon>rosids</taxon>
        <taxon>fabids</taxon>
        <taxon>Cucurbitales</taxon>
        <taxon>Cucurbitaceae</taxon>
        <taxon>Cucurbiteae</taxon>
        <taxon>Cucurbita</taxon>
    </lineage>
</organism>
<feature type="non-terminal residue" evidence="10">
    <location>
        <position position="1"/>
    </location>
</feature>
<keyword evidence="4 5" id="KW-0539">Nucleus</keyword>
<dbReference type="CDD" id="cd00086">
    <property type="entry name" value="homeodomain"/>
    <property type="match status" value="1"/>
</dbReference>
<comment type="similarity">
    <text evidence="6">Belongs to the HD-ZIP homeobox family. Class I subfamily.</text>
</comment>
<feature type="domain" description="Homeobox" evidence="9">
    <location>
        <begin position="100"/>
        <end position="161"/>
    </location>
</feature>
<evidence type="ECO:0000313" key="11">
    <source>
        <dbReference type="Proteomes" id="UP000685013"/>
    </source>
</evidence>
<dbReference type="SMART" id="SM00389">
    <property type="entry name" value="HOX"/>
    <property type="match status" value="1"/>
</dbReference>
<dbReference type="InterPro" id="IPR017970">
    <property type="entry name" value="Homeobox_CS"/>
</dbReference>
<name>A0AAV6M6F4_9ROSI</name>
<feature type="compositionally biased region" description="Basic residues" evidence="8">
    <location>
        <begin position="90"/>
        <end position="106"/>
    </location>
</feature>
<evidence type="ECO:0000256" key="7">
    <source>
        <dbReference type="SAM" id="Coils"/>
    </source>
</evidence>
<dbReference type="Pfam" id="PF00046">
    <property type="entry name" value="Homeodomain"/>
    <property type="match status" value="1"/>
</dbReference>
<dbReference type="PROSITE" id="PS50071">
    <property type="entry name" value="HOMEOBOX_2"/>
    <property type="match status" value="1"/>
</dbReference>
<keyword evidence="7" id="KW-0175">Coiled coil</keyword>
<comment type="caution">
    <text evidence="10">The sequence shown here is derived from an EMBL/GenBank/DDBJ whole genome shotgun (WGS) entry which is preliminary data.</text>
</comment>
<dbReference type="GO" id="GO:0000981">
    <property type="term" value="F:DNA-binding transcription factor activity, RNA polymerase II-specific"/>
    <property type="evidence" value="ECO:0007669"/>
    <property type="project" value="UniProtKB-UniRule"/>
</dbReference>
<protein>
    <recommendedName>
        <fullName evidence="6">Homeobox-leucine zipper protein</fullName>
    </recommendedName>
    <alternativeName>
        <fullName evidence="6">HD-ZIP protein</fullName>
    </alternativeName>
    <alternativeName>
        <fullName evidence="6">Homeodomain transcription factor</fullName>
    </alternativeName>
</protein>
<dbReference type="Proteomes" id="UP000685013">
    <property type="component" value="Chromosome 16"/>
</dbReference>
<sequence length="324" mass="37292">MVGGAGLEMEVEDEGEGEEREEEDNGDEGDGGEIEGRRIQERERSNEEHRFLSVAPGENEWTKVMEREEYFILPNFETAAVASSQTCSTPRRRRRRRKKKTNNMNKRRFSDEQIRSLESIFYSSDSKLDSRKKVQLATELGLQPRQIAIWFQNRRARWKSKEMENNFRSLRANYDNLASQFKTLQEEKNSLLSQLQKLSELVHEGPREGHYSNEIAETIYETKEKPQSFHDELGQSGVTYLNNNYNTDKRGTENGEGDRGLEMTHSSEGRSNDISHAVEKACQLLNPNGSFESSENWCGFDSDGGGIIFEYQPCSSLQELSFWG</sequence>
<dbReference type="PANTHER" id="PTHR24326">
    <property type="entry name" value="HOMEOBOX-LEUCINE ZIPPER PROTEIN"/>
    <property type="match status" value="1"/>
</dbReference>
<evidence type="ECO:0000256" key="1">
    <source>
        <dbReference type="ARBA" id="ARBA00004123"/>
    </source>
</evidence>
<comment type="function">
    <text evidence="6">Transcription factor.</text>
</comment>
<feature type="region of interest" description="Disordered" evidence="8">
    <location>
        <begin position="241"/>
        <end position="272"/>
    </location>
</feature>
<comment type="subcellular location">
    <subcellularLocation>
        <location evidence="1 4 5">Nucleus</location>
    </subcellularLocation>
</comment>
<dbReference type="GO" id="GO:0005634">
    <property type="term" value="C:nucleus"/>
    <property type="evidence" value="ECO:0007669"/>
    <property type="project" value="UniProtKB-SubCell"/>
</dbReference>
<dbReference type="GO" id="GO:0043565">
    <property type="term" value="F:sequence-specific DNA binding"/>
    <property type="evidence" value="ECO:0007669"/>
    <property type="project" value="InterPro"/>
</dbReference>
<keyword evidence="3 6" id="KW-0804">Transcription</keyword>
<accession>A0AAV6M6F4</accession>
<evidence type="ECO:0000256" key="4">
    <source>
        <dbReference type="PROSITE-ProRule" id="PRU00108"/>
    </source>
</evidence>
<feature type="region of interest" description="Disordered" evidence="8">
    <location>
        <begin position="81"/>
        <end position="106"/>
    </location>
</feature>
<evidence type="ECO:0000256" key="3">
    <source>
        <dbReference type="ARBA" id="ARBA00023163"/>
    </source>
</evidence>
<dbReference type="InterPro" id="IPR045224">
    <property type="entry name" value="HDZip_class_I_plant"/>
</dbReference>
<keyword evidence="4 5" id="KW-0238">DNA-binding</keyword>
<dbReference type="EMBL" id="JAGKQH010000016">
    <property type="protein sequence ID" value="KAG6576630.1"/>
    <property type="molecule type" value="Genomic_DNA"/>
</dbReference>
<dbReference type="Pfam" id="PF02183">
    <property type="entry name" value="HALZ"/>
    <property type="match status" value="1"/>
</dbReference>
<keyword evidence="4 5" id="KW-0371">Homeobox</keyword>
<dbReference type="InterPro" id="IPR001356">
    <property type="entry name" value="HD"/>
</dbReference>
<feature type="DNA-binding region" description="Homeobox" evidence="4">
    <location>
        <begin position="102"/>
        <end position="162"/>
    </location>
</feature>
<dbReference type="GO" id="GO:0045893">
    <property type="term" value="P:positive regulation of DNA-templated transcription"/>
    <property type="evidence" value="ECO:0007669"/>
    <property type="project" value="TreeGrafter"/>
</dbReference>
<keyword evidence="11" id="KW-1185">Reference proteome</keyword>
<feature type="compositionally biased region" description="Acidic residues" evidence="8">
    <location>
        <begin position="9"/>
        <end position="33"/>
    </location>
</feature>
<evidence type="ECO:0000259" key="9">
    <source>
        <dbReference type="PROSITE" id="PS50071"/>
    </source>
</evidence>
<reference evidence="10 11" key="1">
    <citation type="journal article" date="2021" name="Hortic Res">
        <title>The domestication of Cucurbita argyrosperma as revealed by the genome of its wild relative.</title>
        <authorList>
            <person name="Barrera-Redondo J."/>
            <person name="Sanchez-de la Vega G."/>
            <person name="Aguirre-Liguori J.A."/>
            <person name="Castellanos-Morales G."/>
            <person name="Gutierrez-Guerrero Y.T."/>
            <person name="Aguirre-Dugua X."/>
            <person name="Aguirre-Planter E."/>
            <person name="Tenaillon M.I."/>
            <person name="Lira-Saade R."/>
            <person name="Eguiarte L.E."/>
        </authorList>
    </citation>
    <scope>NUCLEOTIDE SEQUENCE [LARGE SCALE GENOMIC DNA]</scope>
    <source>
        <strain evidence="10">JBR-2021</strain>
    </source>
</reference>
<evidence type="ECO:0000256" key="8">
    <source>
        <dbReference type="SAM" id="MobiDB-lite"/>
    </source>
</evidence>
<keyword evidence="2 6" id="KW-0805">Transcription regulation</keyword>
<feature type="region of interest" description="Disordered" evidence="8">
    <location>
        <begin position="1"/>
        <end position="48"/>
    </location>
</feature>